<dbReference type="EMBL" id="KB446566">
    <property type="protein sequence ID" value="EME77441.1"/>
    <property type="molecule type" value="Genomic_DNA"/>
</dbReference>
<dbReference type="Proteomes" id="UP000016932">
    <property type="component" value="Unassembled WGS sequence"/>
</dbReference>
<accession>M2ZZ59</accession>
<sequence>MAKRKPRHGARRAMDDQQGKGAAAAAVFYTAELLEHILKFLSMKDLLLDQRVCKQWRDVIKQSPELQQNLFFRPREARVYWLCRSQDALHMISQITNNYAPAEDELVFPSGKLNPPMFSIPKMDNYGAVLAAAQGGFESFEFRFPKTFRSYAHIRGVHGVECS</sequence>
<dbReference type="SUPFAM" id="SSF81383">
    <property type="entry name" value="F-box domain"/>
    <property type="match status" value="1"/>
</dbReference>
<dbReference type="InterPro" id="IPR036047">
    <property type="entry name" value="F-box-like_dom_sf"/>
</dbReference>
<name>M2ZZ59_PSEFD</name>
<evidence type="ECO:0000259" key="1">
    <source>
        <dbReference type="PROSITE" id="PS50181"/>
    </source>
</evidence>
<dbReference type="VEuPathDB" id="FungiDB:MYCFIDRAFT_85123"/>
<feature type="domain" description="F-box" evidence="1">
    <location>
        <begin position="23"/>
        <end position="75"/>
    </location>
</feature>
<dbReference type="RefSeq" id="XP_007932189.1">
    <property type="nucleotide sequence ID" value="XM_007933998.1"/>
</dbReference>
<reference evidence="2 3" key="1">
    <citation type="journal article" date="2012" name="PLoS Pathog.">
        <title>Diverse lifestyles and strategies of plant pathogenesis encoded in the genomes of eighteen Dothideomycetes fungi.</title>
        <authorList>
            <person name="Ohm R.A."/>
            <person name="Feau N."/>
            <person name="Henrissat B."/>
            <person name="Schoch C.L."/>
            <person name="Horwitz B.A."/>
            <person name="Barry K.W."/>
            <person name="Condon B.J."/>
            <person name="Copeland A.C."/>
            <person name="Dhillon B."/>
            <person name="Glaser F."/>
            <person name="Hesse C.N."/>
            <person name="Kosti I."/>
            <person name="LaButti K."/>
            <person name="Lindquist E.A."/>
            <person name="Lucas S."/>
            <person name="Salamov A.A."/>
            <person name="Bradshaw R.E."/>
            <person name="Ciuffetti L."/>
            <person name="Hamelin R.C."/>
            <person name="Kema G.H.J."/>
            <person name="Lawrence C."/>
            <person name="Scott J.A."/>
            <person name="Spatafora J.W."/>
            <person name="Turgeon B.G."/>
            <person name="de Wit P.J.G.M."/>
            <person name="Zhong S."/>
            <person name="Goodwin S.B."/>
            <person name="Grigoriev I.V."/>
        </authorList>
    </citation>
    <scope>NUCLEOTIDE SEQUENCE [LARGE SCALE GENOMIC DNA]</scope>
    <source>
        <strain evidence="2 3">CIRAD86</strain>
    </source>
</reference>
<proteinExistence type="predicted"/>
<dbReference type="eggNOG" id="ENOG502SSR5">
    <property type="taxonomic scope" value="Eukaryota"/>
</dbReference>
<dbReference type="Pfam" id="PF12937">
    <property type="entry name" value="F-box-like"/>
    <property type="match status" value="1"/>
</dbReference>
<evidence type="ECO:0000313" key="3">
    <source>
        <dbReference type="Proteomes" id="UP000016932"/>
    </source>
</evidence>
<gene>
    <name evidence="2" type="ORF">MYCFIDRAFT_85123</name>
</gene>
<dbReference type="PROSITE" id="PS50181">
    <property type="entry name" value="FBOX"/>
    <property type="match status" value="1"/>
</dbReference>
<protein>
    <recommendedName>
        <fullName evidence="1">F-box domain-containing protein</fullName>
    </recommendedName>
</protein>
<dbReference type="KEGG" id="pfj:MYCFIDRAFT_85123"/>
<dbReference type="Gene3D" id="1.20.1280.50">
    <property type="match status" value="1"/>
</dbReference>
<dbReference type="InterPro" id="IPR001810">
    <property type="entry name" value="F-box_dom"/>
</dbReference>
<dbReference type="CDD" id="cd09917">
    <property type="entry name" value="F-box_SF"/>
    <property type="match status" value="1"/>
</dbReference>
<dbReference type="OrthoDB" id="3649723at2759"/>
<keyword evidence="3" id="KW-1185">Reference proteome</keyword>
<dbReference type="HOGENOM" id="CLU_1627804_0_0_1"/>
<dbReference type="AlphaFoldDB" id="M2ZZ59"/>
<organism evidence="2 3">
    <name type="scientific">Pseudocercospora fijiensis (strain CIRAD86)</name>
    <name type="common">Black leaf streak disease fungus</name>
    <name type="synonym">Mycosphaerella fijiensis</name>
    <dbReference type="NCBI Taxonomy" id="383855"/>
    <lineage>
        <taxon>Eukaryota</taxon>
        <taxon>Fungi</taxon>
        <taxon>Dikarya</taxon>
        <taxon>Ascomycota</taxon>
        <taxon>Pezizomycotina</taxon>
        <taxon>Dothideomycetes</taxon>
        <taxon>Dothideomycetidae</taxon>
        <taxon>Mycosphaerellales</taxon>
        <taxon>Mycosphaerellaceae</taxon>
        <taxon>Pseudocercospora</taxon>
    </lineage>
</organism>
<dbReference type="GeneID" id="19342306"/>
<evidence type="ECO:0000313" key="2">
    <source>
        <dbReference type="EMBL" id="EME77441.1"/>
    </source>
</evidence>